<accession>A0A645AH78</accession>
<gene>
    <name evidence="1" type="ORF">SDC9_99126</name>
</gene>
<protein>
    <submittedName>
        <fullName evidence="1">Uncharacterized protein</fullName>
    </submittedName>
</protein>
<evidence type="ECO:0000313" key="1">
    <source>
        <dbReference type="EMBL" id="MPM52367.1"/>
    </source>
</evidence>
<name>A0A645AH78_9ZZZZ</name>
<reference evidence="1" key="1">
    <citation type="submission" date="2019-08" db="EMBL/GenBank/DDBJ databases">
        <authorList>
            <person name="Kucharzyk K."/>
            <person name="Murdoch R.W."/>
            <person name="Higgins S."/>
            <person name="Loffler F."/>
        </authorList>
    </citation>
    <scope>NUCLEOTIDE SEQUENCE</scope>
</reference>
<dbReference type="EMBL" id="VSSQ01013827">
    <property type="protein sequence ID" value="MPM52367.1"/>
    <property type="molecule type" value="Genomic_DNA"/>
</dbReference>
<proteinExistence type="predicted"/>
<comment type="caution">
    <text evidence="1">The sequence shown here is derived from an EMBL/GenBank/DDBJ whole genome shotgun (WGS) entry which is preliminary data.</text>
</comment>
<dbReference type="AlphaFoldDB" id="A0A645AH78"/>
<sequence>MDGFVFQVGFCHVIHPVPEFGIEEIMRNHRIEEFSFYANAVMAKGEDIVFEVLSNFFDPVIFEKRPENIYLLLRFFPVFGNGHVKRFALSVCKR</sequence>
<organism evidence="1">
    <name type="scientific">bioreactor metagenome</name>
    <dbReference type="NCBI Taxonomy" id="1076179"/>
    <lineage>
        <taxon>unclassified sequences</taxon>
        <taxon>metagenomes</taxon>
        <taxon>ecological metagenomes</taxon>
    </lineage>
</organism>